<dbReference type="EMBL" id="BKCJ010004647">
    <property type="protein sequence ID" value="GEU62280.1"/>
    <property type="molecule type" value="Genomic_DNA"/>
</dbReference>
<dbReference type="AlphaFoldDB" id="A0A6L2LMB9"/>
<proteinExistence type="predicted"/>
<protein>
    <submittedName>
        <fullName evidence="1">Uncharacterized protein</fullName>
    </submittedName>
</protein>
<organism evidence="1">
    <name type="scientific">Tanacetum cinerariifolium</name>
    <name type="common">Dalmatian daisy</name>
    <name type="synonym">Chrysanthemum cinerariifolium</name>
    <dbReference type="NCBI Taxonomy" id="118510"/>
    <lineage>
        <taxon>Eukaryota</taxon>
        <taxon>Viridiplantae</taxon>
        <taxon>Streptophyta</taxon>
        <taxon>Embryophyta</taxon>
        <taxon>Tracheophyta</taxon>
        <taxon>Spermatophyta</taxon>
        <taxon>Magnoliopsida</taxon>
        <taxon>eudicotyledons</taxon>
        <taxon>Gunneridae</taxon>
        <taxon>Pentapetalae</taxon>
        <taxon>asterids</taxon>
        <taxon>campanulids</taxon>
        <taxon>Asterales</taxon>
        <taxon>Asteraceae</taxon>
        <taxon>Asteroideae</taxon>
        <taxon>Anthemideae</taxon>
        <taxon>Anthemidinae</taxon>
        <taxon>Tanacetum</taxon>
    </lineage>
</organism>
<sequence length="190" mass="21958">MAVKRIRKLSDDYESDDDILSAVYRPSKISCFEKGCYSNGGGYANVESEYSDDEDKDAASFLVEEFMSFVEEFSCDKVVYLEDEKRCGYVIDEYTDDEAKYSRYNDDHEGEISCSENGDSDDEAAAYLVKEFLSFVHEFISCDKVHSVKEGCMDEKSSCYVNDEYSEDEAEYSRYWDKDYCTELLKEVVI</sequence>
<accession>A0A6L2LMB9</accession>
<name>A0A6L2LMB9_TANCI</name>
<evidence type="ECO:0000313" key="1">
    <source>
        <dbReference type="EMBL" id="GEU62280.1"/>
    </source>
</evidence>
<comment type="caution">
    <text evidence="1">The sequence shown here is derived from an EMBL/GenBank/DDBJ whole genome shotgun (WGS) entry which is preliminary data.</text>
</comment>
<reference evidence="1" key="1">
    <citation type="journal article" date="2019" name="Sci. Rep.">
        <title>Draft genome of Tanacetum cinerariifolium, the natural source of mosquito coil.</title>
        <authorList>
            <person name="Yamashiro T."/>
            <person name="Shiraishi A."/>
            <person name="Satake H."/>
            <person name="Nakayama K."/>
        </authorList>
    </citation>
    <scope>NUCLEOTIDE SEQUENCE</scope>
</reference>
<gene>
    <name evidence="1" type="ORF">Tci_034258</name>
</gene>